<dbReference type="InterPro" id="IPR029045">
    <property type="entry name" value="ClpP/crotonase-like_dom_sf"/>
</dbReference>
<dbReference type="GO" id="GO:0003989">
    <property type="term" value="F:acetyl-CoA carboxylase activity"/>
    <property type="evidence" value="ECO:0007669"/>
    <property type="project" value="InterPro"/>
</dbReference>
<dbReference type="GO" id="GO:0005524">
    <property type="term" value="F:ATP binding"/>
    <property type="evidence" value="ECO:0007669"/>
    <property type="project" value="UniProtKB-KW"/>
</dbReference>
<dbReference type="Proteomes" id="UP000247523">
    <property type="component" value="Unassembled WGS sequence"/>
</dbReference>
<name>A0A318EVT5_9FIRM</name>
<comment type="caution">
    <text evidence="6">The sequence shown here is derived from an EMBL/GenBank/DDBJ whole genome shotgun (WGS) entry which is preliminary data.</text>
</comment>
<organism evidence="6 7">
    <name type="scientific">Lachnotalea glycerini</name>
    <dbReference type="NCBI Taxonomy" id="1763509"/>
    <lineage>
        <taxon>Bacteria</taxon>
        <taxon>Bacillati</taxon>
        <taxon>Bacillota</taxon>
        <taxon>Clostridia</taxon>
        <taxon>Lachnospirales</taxon>
        <taxon>Lachnospiraceae</taxon>
        <taxon>Lachnotalea</taxon>
    </lineage>
</organism>
<feature type="binding site" evidence="4">
    <location>
        <position position="31"/>
    </location>
    <ligand>
        <name>Zn(2+)</name>
        <dbReference type="ChEBI" id="CHEBI:29105"/>
    </ligand>
</feature>
<evidence type="ECO:0000256" key="4">
    <source>
        <dbReference type="HAMAP-Rule" id="MF_01395"/>
    </source>
</evidence>
<dbReference type="PRINTS" id="PR01070">
    <property type="entry name" value="ACCCTRFRASEB"/>
</dbReference>
<keyword evidence="4" id="KW-0275">Fatty acid biosynthesis</keyword>
<dbReference type="EMBL" id="QICS01000001">
    <property type="protein sequence ID" value="PXV95603.1"/>
    <property type="molecule type" value="Genomic_DNA"/>
</dbReference>
<feature type="binding site" evidence="4">
    <location>
        <position position="12"/>
    </location>
    <ligand>
        <name>Zn(2+)</name>
        <dbReference type="ChEBI" id="CHEBI:29105"/>
    </ligand>
</feature>
<dbReference type="GO" id="GO:2001295">
    <property type="term" value="P:malonyl-CoA biosynthetic process"/>
    <property type="evidence" value="ECO:0007669"/>
    <property type="project" value="UniProtKB-UniRule"/>
</dbReference>
<evidence type="ECO:0000259" key="5">
    <source>
        <dbReference type="PROSITE" id="PS50980"/>
    </source>
</evidence>
<dbReference type="GO" id="GO:0016743">
    <property type="term" value="F:carboxyl- or carbamoyltransferase activity"/>
    <property type="evidence" value="ECO:0007669"/>
    <property type="project" value="UniProtKB-UniRule"/>
</dbReference>
<dbReference type="RefSeq" id="WP_110290054.1">
    <property type="nucleotide sequence ID" value="NZ_QICS01000001.1"/>
</dbReference>
<keyword evidence="4" id="KW-0862">Zinc</keyword>
<keyword evidence="2 4" id="KW-0808">Transferase</keyword>
<evidence type="ECO:0000256" key="1">
    <source>
        <dbReference type="ARBA" id="ARBA00022516"/>
    </source>
</evidence>
<keyword evidence="4" id="KW-0863">Zinc-finger</keyword>
<keyword evidence="4" id="KW-0479">Metal-binding</keyword>
<evidence type="ECO:0000313" key="6">
    <source>
        <dbReference type="EMBL" id="PXV95603.1"/>
    </source>
</evidence>
<proteinExistence type="inferred from homology"/>
<keyword evidence="4" id="KW-0547">Nucleotide-binding</keyword>
<dbReference type="HAMAP" id="MF_01395">
    <property type="entry name" value="AcetylCoA_CT_beta"/>
    <property type="match status" value="1"/>
</dbReference>
<evidence type="ECO:0000313" key="7">
    <source>
        <dbReference type="Proteomes" id="UP000247523"/>
    </source>
</evidence>
<comment type="subcellular location">
    <subcellularLocation>
        <location evidence="4">Cytoplasm</location>
    </subcellularLocation>
</comment>
<keyword evidence="4" id="KW-0276">Fatty acid metabolism</keyword>
<comment type="cofactor">
    <cofactor evidence="4">
        <name>Zn(2+)</name>
        <dbReference type="ChEBI" id="CHEBI:29105"/>
    </cofactor>
    <text evidence="4">Binds 1 zinc ion per subunit.</text>
</comment>
<reference evidence="6 7" key="1">
    <citation type="submission" date="2018-05" db="EMBL/GenBank/DDBJ databases">
        <title>Genomic Encyclopedia of Type Strains, Phase IV (KMG-IV): sequencing the most valuable type-strain genomes for metagenomic binning, comparative biology and taxonomic classification.</title>
        <authorList>
            <person name="Goeker M."/>
        </authorList>
    </citation>
    <scope>NUCLEOTIDE SEQUENCE [LARGE SCALE GENOMIC DNA]</scope>
    <source>
        <strain evidence="6 7">DSM 28816</strain>
    </source>
</reference>
<accession>A0A318EVT5</accession>
<protein>
    <recommendedName>
        <fullName evidence="4">Acetyl-coenzyme A carboxylase carboxyl transferase subunit beta</fullName>
        <shortName evidence="4">ACCase subunit beta</shortName>
        <shortName evidence="4">Acetyl-CoA carboxylase carboxyltransferase subunit beta</shortName>
        <ecNumber evidence="4">2.1.3.15</ecNumber>
    </recommendedName>
</protein>
<keyword evidence="3 4" id="KW-0443">Lipid metabolism</keyword>
<dbReference type="InterPro" id="IPR000438">
    <property type="entry name" value="Acetyl_CoA_COase_Trfase_b_su"/>
</dbReference>
<gene>
    <name evidence="4" type="primary">accD</name>
    <name evidence="6" type="ORF">C8E03_101232</name>
</gene>
<comment type="similarity">
    <text evidence="4">Belongs to the AccD/PCCB family.</text>
</comment>
<dbReference type="PANTHER" id="PTHR42995:SF5">
    <property type="entry name" value="ACETYL-COENZYME A CARBOXYLASE CARBOXYL TRANSFERASE SUBUNIT BETA, CHLOROPLASTIC"/>
    <property type="match status" value="1"/>
</dbReference>
<dbReference type="EC" id="2.1.3.15" evidence="4"/>
<dbReference type="NCBIfam" id="TIGR00515">
    <property type="entry name" value="accD"/>
    <property type="match status" value="1"/>
</dbReference>
<evidence type="ECO:0000256" key="3">
    <source>
        <dbReference type="ARBA" id="ARBA00023098"/>
    </source>
</evidence>
<dbReference type="GO" id="GO:0008270">
    <property type="term" value="F:zinc ion binding"/>
    <property type="evidence" value="ECO:0007669"/>
    <property type="project" value="UniProtKB-UniRule"/>
</dbReference>
<feature type="binding site" evidence="4">
    <location>
        <position position="9"/>
    </location>
    <ligand>
        <name>Zn(2+)</name>
        <dbReference type="ChEBI" id="CHEBI:29105"/>
    </ligand>
</feature>
<dbReference type="Pfam" id="PF01039">
    <property type="entry name" value="Carboxyl_trans"/>
    <property type="match status" value="1"/>
</dbReference>
<dbReference type="AlphaFoldDB" id="A0A318EVT5"/>
<dbReference type="GO" id="GO:0006633">
    <property type="term" value="P:fatty acid biosynthetic process"/>
    <property type="evidence" value="ECO:0007669"/>
    <property type="project" value="UniProtKB-KW"/>
</dbReference>
<evidence type="ECO:0000256" key="2">
    <source>
        <dbReference type="ARBA" id="ARBA00022679"/>
    </source>
</evidence>
<comment type="subunit">
    <text evidence="4">Acetyl-CoA carboxylase is a heterohexamer composed of biotin carboxyl carrier protein (AccB), biotin carboxylase (AccC) and two subunits each of ACCase subunit alpha (AccA) and ACCase subunit beta (AccD).</text>
</comment>
<dbReference type="GO" id="GO:0009317">
    <property type="term" value="C:acetyl-CoA carboxylase complex"/>
    <property type="evidence" value="ECO:0007669"/>
    <property type="project" value="InterPro"/>
</dbReference>
<dbReference type="Gene3D" id="3.90.226.10">
    <property type="entry name" value="2-enoyl-CoA Hydratase, Chain A, domain 1"/>
    <property type="match status" value="1"/>
</dbReference>
<feature type="binding site" evidence="4">
    <location>
        <position position="28"/>
    </location>
    <ligand>
        <name>Zn(2+)</name>
        <dbReference type="ChEBI" id="CHEBI:29105"/>
    </ligand>
</feature>
<feature type="zinc finger region" description="C4-type" evidence="4">
    <location>
        <begin position="9"/>
        <end position="31"/>
    </location>
</feature>
<dbReference type="PANTHER" id="PTHR42995">
    <property type="entry name" value="ACETYL-COENZYME A CARBOXYLASE CARBOXYL TRANSFERASE SUBUNIT BETA, CHLOROPLASTIC"/>
    <property type="match status" value="1"/>
</dbReference>
<keyword evidence="4" id="KW-0963">Cytoplasm</keyword>
<keyword evidence="1 4" id="KW-0444">Lipid biosynthesis</keyword>
<dbReference type="SUPFAM" id="SSF52096">
    <property type="entry name" value="ClpP/crotonase"/>
    <property type="match status" value="1"/>
</dbReference>
<dbReference type="PROSITE" id="PS50980">
    <property type="entry name" value="COA_CT_NTER"/>
    <property type="match status" value="1"/>
</dbReference>
<sequence length="265" mass="29417">MAQNLFVKCKECGTIIERKKYAENNDVCNVCDSYGTLDYKKRLAMVIDHDTFEETNIHTGFYNPIDFPGYLEKHEKIKSKTGLTEAIVTGKACINEQKVMIGIMDTRYMMGSMGIIVGEKVTRLFEDAKELKYPVIIFTASGGARMQEGIFSLMQMAKTAAAVSSFGESGGLYISVLTNPTTGGVSASFAFLGDIIVAEPGALIGFAGKRVIEQTINEVLPPNFQTSEYLFEHGYIDMIVERKTLKDTLGQILKIHSQEENQIFQ</sequence>
<comment type="catalytic activity">
    <reaction evidence="4">
        <text>N(6)-carboxybiotinyl-L-lysyl-[protein] + acetyl-CoA = N(6)-biotinyl-L-lysyl-[protein] + malonyl-CoA</text>
        <dbReference type="Rhea" id="RHEA:54728"/>
        <dbReference type="Rhea" id="RHEA-COMP:10505"/>
        <dbReference type="Rhea" id="RHEA-COMP:10506"/>
        <dbReference type="ChEBI" id="CHEBI:57288"/>
        <dbReference type="ChEBI" id="CHEBI:57384"/>
        <dbReference type="ChEBI" id="CHEBI:83144"/>
        <dbReference type="ChEBI" id="CHEBI:83145"/>
        <dbReference type="EC" id="2.1.3.15"/>
    </reaction>
</comment>
<feature type="domain" description="CoA carboxyltransferase N-terminal" evidence="5">
    <location>
        <begin position="5"/>
        <end position="265"/>
    </location>
</feature>
<comment type="pathway">
    <text evidence="4">Lipid metabolism; malonyl-CoA biosynthesis; malonyl-CoA from acetyl-CoA: step 1/1.</text>
</comment>
<dbReference type="UniPathway" id="UPA00655">
    <property type="reaction ID" value="UER00711"/>
</dbReference>
<dbReference type="InterPro" id="IPR034733">
    <property type="entry name" value="AcCoA_carboxyl_beta"/>
</dbReference>
<keyword evidence="4" id="KW-0067">ATP-binding</keyword>
<dbReference type="InterPro" id="IPR011762">
    <property type="entry name" value="COA_CT_N"/>
</dbReference>
<comment type="function">
    <text evidence="4">Component of the acetyl coenzyme A carboxylase (ACC) complex. Biotin carboxylase (BC) catalyzes the carboxylation of biotin on its carrier protein (BCCP) and then the CO(2) group is transferred by the transcarboxylase to acetyl-CoA to form malonyl-CoA.</text>
</comment>